<dbReference type="Gene3D" id="2.60.40.150">
    <property type="entry name" value="C2 domain"/>
    <property type="match status" value="1"/>
</dbReference>
<dbReference type="InterPro" id="IPR043162">
    <property type="entry name" value="DOCK_C_lobe_C"/>
</dbReference>
<reference evidence="9 10" key="1">
    <citation type="submission" date="2014-04" db="EMBL/GenBank/DDBJ databases">
        <authorList>
            <consortium name="DOE Joint Genome Institute"/>
            <person name="Kuo A."/>
            <person name="Kohler A."/>
            <person name="Nagy L.G."/>
            <person name="Floudas D."/>
            <person name="Copeland A."/>
            <person name="Barry K.W."/>
            <person name="Cichocki N."/>
            <person name="Veneault-Fourrey C."/>
            <person name="LaButti K."/>
            <person name="Lindquist E.A."/>
            <person name="Lipzen A."/>
            <person name="Lundell T."/>
            <person name="Morin E."/>
            <person name="Murat C."/>
            <person name="Sun H."/>
            <person name="Tunlid A."/>
            <person name="Henrissat B."/>
            <person name="Grigoriev I.V."/>
            <person name="Hibbett D.S."/>
            <person name="Martin F."/>
            <person name="Nordberg H.P."/>
            <person name="Cantor M.N."/>
            <person name="Hua S.X."/>
        </authorList>
    </citation>
    <scope>NUCLEOTIDE SEQUENCE [LARGE SCALE GENOMIC DNA]</scope>
    <source>
        <strain evidence="9 10">Foug A</strain>
    </source>
</reference>
<protein>
    <recommendedName>
        <fullName evidence="11">Cytoplasmic protein</fullName>
    </recommendedName>
</protein>
<evidence type="ECO:0000256" key="2">
    <source>
        <dbReference type="ARBA" id="ARBA00022490"/>
    </source>
</evidence>
<dbReference type="PROSITE" id="PS51650">
    <property type="entry name" value="C2_DOCK"/>
    <property type="match status" value="1"/>
</dbReference>
<dbReference type="OrthoDB" id="18896at2759"/>
<dbReference type="CDD" id="cd08679">
    <property type="entry name" value="C2_DOCK180_related"/>
    <property type="match status" value="1"/>
</dbReference>
<sequence length="2229" mass="248824">MRKGVWEPLPLIAYGYAVHPLSPSKRDTRISTRRPMSTITEGSTEDNTVHRDVVSLEVGDEVYAFEKYSPRAKEVEGVWYRGYVVCSARRPPIPWSSCDPSTSAKPVKIEEPQQVFIGIFPASHVYIRDELSDAEGRLPELVTSLNINSNTNNQNVPFPVPNVLSHAADYLAQWKRERANSGPDHPHRDRLNHPDREKERGGDPQDDERKEFKLLPPPDTAKSSRAAVTVYPASIYSSTTPSEPQKPLPPRPSLKSGDDTASGAEQPLIDEIASALREWHSFMFHYLARRDYTLFHIVKGHIEALHLGRRQLLAQTLSADETVALRRDCVTRLVTGNVVQGLDIIVRHPTWGALVTVDVEGEFDPRSWMSAVRMYAMQTALAYMNISTEHPNNSKLTIGPADHSSSSVPIPIPAHSAFPDVARRRTSSRFTGPLSPALGSSKPNAAKFYHIFLDLRAFVATLCAPGETAELFFSIYKHSDAPRFVTEEFCVVLNHNGVPSREGGSTMRARTLFIDIAQSDAQDTLFLVCRIVRNGAMKMASHMSSGVPNVSGTTDGRRPSESSLSISDQGPSFARGTITPLTSTPDTANYRRPFGCAVLELTQLSKMVTDGAEVSSMREHAMPIYVPTNEALFSMLHQDIIANNSKEYDKSSRAEMVAVALKIFHGDSSTIIRENMSLLQDIPLTLRLGFPDVVFPGDIRNELYIKLWSGDFTTSLVPSNRLSVVNLARAGPMTQNIQVTMEVRDSQGNQVERVISLGSGEPCVTLFHSMVFARNNQPTFGELIKLQLPLHGVPDWHLFFTFRNRTGHRALGLERPFAFAFQPLFPDQGAFLEDGSHLLVLYKADKLNQITPDMYLNSSPWHLPNQRPEQLTISAELQKLTSPLRDTLTIRSSLCSTKFTQNPVLLSLLKWDQLADKDLLSTVLSKFTFVGEGEIVKFLRDIFDSLFGILVSPSNQTGEMDNLVFNALVTVLGIVQDRRFSNFQPVLDVYIEQHFNCAAAASLMLRAMNRLLRNPTGPDTASPLRAALKVWHYIFKFITRARELQKQKEVVNGATSEHLETTFKKEVQAHLVEINRMMATSSPLSIIGTQTIALQHFTSTLPELAKIFSTIELVSFATNFAKAISSAKGKIIIWRLIMYLQIVKGFLFDEPQARSLLVQAVVLWIKPHFGRYDEFTQTQPGDSDGLKDASRVSWLESMRLCVTIIAVMLDKLQQQLVSPTVATDRHMLRQEQENVEFLLMLVPRLLETYREFQNAANHRAVECTRTPTTTIAPIPVSFPESYPFSLMASLSVVQKNASNPSSGEDGKLFNPGLGETAIVFLSLILSAPTKHVYNFLESSYDLEGKDHFAALLTQLFKVATSILDNDAWPTTWLNVNILTHKVLIKMMDPISTLLKRIFIPPPTAAKQFSVDLWRDAYYMLLKLLSSDQLVIEDFTAQKRRAVWRLGGDIRGEGAEILSRLWEALVGSESPASEALQRGYRYVLSPLIGHIVNLCLSHHDSLRNTAVSILYGMIICEYQQSNNFDRIENELVRKLDSLFMSQSKGDDISRAFFIAHLRQLFESSEVEEQLRERVSAFLDSVDAFLKLLLSVRSLPDGEEFADDRVHATLHLMSFIREIGREEMYIKYVHQLVNAHLQSQNYVEAALTLKLHSDLHEWDLYTFVPPMEDLGLPQQSQFHRKETLCLLILDYLGKGKAYESAIEICKELAKQHAEVTFNYARLAEILRHEATLLEHIILDQRYYPDYFRVAFWGDFPDALRGKHFIYRGYEWERYGAFCERMLNKHAGAQLLKTTGDPPADVRFGSDQYIQVVAVSPEPNRNHSVFTSLDVPLAIRSYYEHCAINLFSGSRQITRADSEGNEEIWIEKTLYTTEQAFPTVLRRSEITDTEVIHVSPVENALNEVEQKTRELASSHLRYAALAKTTQTFSTNTLSMSLNSAVDPPQDSIPAYREIFFDPNYVTRHRDRTEQVERLRTAIDDQVRLIDSCLKLHGHICPAEMLRFHQTLEELFRKNFTNEIRRISAEGGFEDLPSGSYTSPTRTMMTIQEGSLYEQGSSHKIQPSLSSSTSLTGGTMPSLSLGGSLGAYAPVSPSPLSSHGHQRSLSYAQSLSYPHLDSPSNGKPTPLQLHAAHVARHGLTGVSTGWRPDVATPANGVSMGLGAAAGTGGTGADAASNSPRDSLVTVGNTNGVGVFGASGVAGVPPPIGSSNSIKGRLSRFGSLSLGQRKGSGH</sequence>
<dbReference type="InParanoid" id="A0A0C3ELB0"/>
<feature type="region of interest" description="Disordered" evidence="6">
    <location>
        <begin position="178"/>
        <end position="263"/>
    </location>
</feature>
<dbReference type="CDD" id="cd11684">
    <property type="entry name" value="DHR2_DOCK"/>
    <property type="match status" value="1"/>
</dbReference>
<dbReference type="GO" id="GO:0005737">
    <property type="term" value="C:cytoplasm"/>
    <property type="evidence" value="ECO:0007669"/>
    <property type="project" value="UniProtKB-SubCell"/>
</dbReference>
<dbReference type="PANTHER" id="PTHR45653">
    <property type="entry name" value="DEDICATOR OF CYTOKINESIS"/>
    <property type="match status" value="1"/>
</dbReference>
<dbReference type="STRING" id="1036808.A0A0C3ELB0"/>
<dbReference type="Proteomes" id="UP000053989">
    <property type="component" value="Unassembled WGS sequence"/>
</dbReference>
<evidence type="ECO:0000256" key="3">
    <source>
        <dbReference type="ARBA" id="ARBA00022553"/>
    </source>
</evidence>
<feature type="region of interest" description="Disordered" evidence="6">
    <location>
        <begin position="25"/>
        <end position="46"/>
    </location>
</feature>
<feature type="compositionally biased region" description="Low complexity" evidence="6">
    <location>
        <begin position="2060"/>
        <end position="2072"/>
    </location>
</feature>
<dbReference type="InterPro" id="IPR042455">
    <property type="entry name" value="DOCK_N_sub1"/>
</dbReference>
<dbReference type="Gene3D" id="1.25.40.410">
    <property type="match status" value="1"/>
</dbReference>
<keyword evidence="10" id="KW-1185">Reference proteome</keyword>
<feature type="compositionally biased region" description="Polar residues" evidence="6">
    <location>
        <begin position="34"/>
        <end position="46"/>
    </location>
</feature>
<feature type="domain" description="DOCKER" evidence="8">
    <location>
        <begin position="1614"/>
        <end position="2024"/>
    </location>
</feature>
<comment type="subcellular location">
    <subcellularLocation>
        <location evidence="1">Cytoplasm</location>
    </subcellularLocation>
</comment>
<gene>
    <name evidence="9" type="ORF">SCLCIDRAFT_19673</name>
</gene>
<reference evidence="10" key="2">
    <citation type="submission" date="2015-01" db="EMBL/GenBank/DDBJ databases">
        <title>Evolutionary Origins and Diversification of the Mycorrhizal Mutualists.</title>
        <authorList>
            <consortium name="DOE Joint Genome Institute"/>
            <consortium name="Mycorrhizal Genomics Consortium"/>
            <person name="Kohler A."/>
            <person name="Kuo A."/>
            <person name="Nagy L.G."/>
            <person name="Floudas D."/>
            <person name="Copeland A."/>
            <person name="Barry K.W."/>
            <person name="Cichocki N."/>
            <person name="Veneault-Fourrey C."/>
            <person name="LaButti K."/>
            <person name="Lindquist E.A."/>
            <person name="Lipzen A."/>
            <person name="Lundell T."/>
            <person name="Morin E."/>
            <person name="Murat C."/>
            <person name="Riley R."/>
            <person name="Ohm R."/>
            <person name="Sun H."/>
            <person name="Tunlid A."/>
            <person name="Henrissat B."/>
            <person name="Grigoriev I.V."/>
            <person name="Hibbett D.S."/>
            <person name="Martin F."/>
        </authorList>
    </citation>
    <scope>NUCLEOTIDE SEQUENCE [LARGE SCALE GENOMIC DNA]</scope>
    <source>
        <strain evidence="10">Foug A</strain>
    </source>
</reference>
<feature type="compositionally biased region" description="Polar residues" evidence="6">
    <location>
        <begin position="2049"/>
        <end position="2059"/>
    </location>
</feature>
<feature type="region of interest" description="Disordered" evidence="6">
    <location>
        <begin position="2049"/>
        <end position="2072"/>
    </location>
</feature>
<evidence type="ECO:0000256" key="1">
    <source>
        <dbReference type="ARBA" id="ARBA00004496"/>
    </source>
</evidence>
<dbReference type="HOGENOM" id="CLU_000595_3_0_1"/>
<dbReference type="GO" id="GO:0005085">
    <property type="term" value="F:guanyl-nucleotide exchange factor activity"/>
    <property type="evidence" value="ECO:0007669"/>
    <property type="project" value="UniProtKB-KW"/>
</dbReference>
<evidence type="ECO:0000256" key="5">
    <source>
        <dbReference type="PROSITE-ProRule" id="PRU00983"/>
    </source>
</evidence>
<evidence type="ECO:0000313" key="9">
    <source>
        <dbReference type="EMBL" id="KIM68994.1"/>
    </source>
</evidence>
<dbReference type="Gene3D" id="1.20.1270.350">
    <property type="entry name" value="Dedicator of cytokinesis N-terminal subdomain"/>
    <property type="match status" value="1"/>
</dbReference>
<dbReference type="InterPro" id="IPR046769">
    <property type="entry name" value="DOCKER_Lobe_A"/>
</dbReference>
<dbReference type="PROSITE" id="PS51651">
    <property type="entry name" value="DOCKER"/>
    <property type="match status" value="1"/>
</dbReference>
<evidence type="ECO:0000256" key="6">
    <source>
        <dbReference type="SAM" id="MobiDB-lite"/>
    </source>
</evidence>
<dbReference type="Pfam" id="PF20421">
    <property type="entry name" value="DHR-2_Lobe_C"/>
    <property type="match status" value="1"/>
</dbReference>
<dbReference type="EMBL" id="KN822007">
    <property type="protein sequence ID" value="KIM68994.1"/>
    <property type="molecule type" value="Genomic_DNA"/>
</dbReference>
<proteinExistence type="inferred from homology"/>
<feature type="domain" description="C2 DOCK-type" evidence="7">
    <location>
        <begin position="700"/>
        <end position="895"/>
    </location>
</feature>
<dbReference type="GO" id="GO:0007264">
    <property type="term" value="P:small GTPase-mediated signal transduction"/>
    <property type="evidence" value="ECO:0007669"/>
    <property type="project" value="InterPro"/>
</dbReference>
<feature type="compositionally biased region" description="Polar residues" evidence="6">
    <location>
        <begin position="543"/>
        <end position="554"/>
    </location>
</feature>
<dbReference type="GO" id="GO:0031267">
    <property type="term" value="F:small GTPase binding"/>
    <property type="evidence" value="ECO:0007669"/>
    <property type="project" value="TreeGrafter"/>
</dbReference>
<dbReference type="InterPro" id="IPR027357">
    <property type="entry name" value="DOCKER_dom"/>
</dbReference>
<evidence type="ECO:0000256" key="4">
    <source>
        <dbReference type="ARBA" id="ARBA00022658"/>
    </source>
</evidence>
<evidence type="ECO:0000259" key="7">
    <source>
        <dbReference type="PROSITE" id="PS51650"/>
    </source>
</evidence>
<feature type="region of interest" description="Disordered" evidence="6">
    <location>
        <begin position="543"/>
        <end position="585"/>
    </location>
</feature>
<dbReference type="PROSITE" id="PS50896">
    <property type="entry name" value="LISH"/>
    <property type="match status" value="1"/>
</dbReference>
<dbReference type="InterPro" id="IPR046773">
    <property type="entry name" value="DOCKER_Lobe_C"/>
</dbReference>
<dbReference type="SMART" id="SM00667">
    <property type="entry name" value="LisH"/>
    <property type="match status" value="2"/>
</dbReference>
<keyword evidence="2" id="KW-0963">Cytoplasm</keyword>
<dbReference type="InterPro" id="IPR026791">
    <property type="entry name" value="DOCK"/>
</dbReference>
<dbReference type="InterPro" id="IPR027007">
    <property type="entry name" value="C2_DOCK-type_domain"/>
</dbReference>
<dbReference type="PANTHER" id="PTHR45653:SF10">
    <property type="entry name" value="MYOBLAST CITY, ISOFORM B"/>
    <property type="match status" value="1"/>
</dbReference>
<feature type="compositionally biased region" description="Polar residues" evidence="6">
    <location>
        <begin position="561"/>
        <end position="570"/>
    </location>
</feature>
<accession>A0A0C3ELB0</accession>
<evidence type="ECO:0000259" key="8">
    <source>
        <dbReference type="PROSITE" id="PS51651"/>
    </source>
</evidence>
<dbReference type="Pfam" id="PF14429">
    <property type="entry name" value="DOCK-C2"/>
    <property type="match status" value="1"/>
</dbReference>
<feature type="compositionally biased region" description="Basic and acidic residues" evidence="6">
    <location>
        <begin position="178"/>
        <end position="213"/>
    </location>
</feature>
<dbReference type="Gene3D" id="1.20.58.740">
    <property type="match status" value="1"/>
</dbReference>
<dbReference type="Pfam" id="PF06920">
    <property type="entry name" value="DHR-2_Lobe_A"/>
    <property type="match status" value="1"/>
</dbReference>
<dbReference type="InterPro" id="IPR056372">
    <property type="entry name" value="TPR_DOCK"/>
</dbReference>
<dbReference type="Pfam" id="PF16172">
    <property type="entry name" value="DOCK_N"/>
    <property type="match status" value="1"/>
</dbReference>
<dbReference type="Pfam" id="PF23554">
    <property type="entry name" value="TPR_DOCK"/>
    <property type="match status" value="1"/>
</dbReference>
<keyword evidence="4" id="KW-0344">Guanine-nucleotide releasing factor</keyword>
<keyword evidence="3" id="KW-0597">Phosphoprotein</keyword>
<organism evidence="9 10">
    <name type="scientific">Scleroderma citrinum Foug A</name>
    <dbReference type="NCBI Taxonomy" id="1036808"/>
    <lineage>
        <taxon>Eukaryota</taxon>
        <taxon>Fungi</taxon>
        <taxon>Dikarya</taxon>
        <taxon>Basidiomycota</taxon>
        <taxon>Agaricomycotina</taxon>
        <taxon>Agaricomycetes</taxon>
        <taxon>Agaricomycetidae</taxon>
        <taxon>Boletales</taxon>
        <taxon>Sclerodermatineae</taxon>
        <taxon>Sclerodermataceae</taxon>
        <taxon>Scleroderma</taxon>
    </lineage>
</organism>
<comment type="similarity">
    <text evidence="5">Belongs to the DOCK family.</text>
</comment>
<evidence type="ECO:0008006" key="11">
    <source>
        <dbReference type="Google" id="ProtNLM"/>
    </source>
</evidence>
<evidence type="ECO:0000313" key="10">
    <source>
        <dbReference type="Proteomes" id="UP000053989"/>
    </source>
</evidence>
<dbReference type="InterPro" id="IPR006594">
    <property type="entry name" value="LisH"/>
</dbReference>
<dbReference type="GO" id="GO:0005886">
    <property type="term" value="C:plasma membrane"/>
    <property type="evidence" value="ECO:0007669"/>
    <property type="project" value="TreeGrafter"/>
</dbReference>
<name>A0A0C3ELB0_9AGAM</name>
<dbReference type="InterPro" id="IPR032376">
    <property type="entry name" value="DOCK_N"/>
</dbReference>
<dbReference type="InterPro" id="IPR043161">
    <property type="entry name" value="DOCK_C_lobe_A"/>
</dbReference>
<dbReference type="InterPro" id="IPR035892">
    <property type="entry name" value="C2_domain_sf"/>
</dbReference>